<dbReference type="EMBL" id="JAVRJZ010000002">
    <property type="protein sequence ID" value="KAK2725778.1"/>
    <property type="molecule type" value="Genomic_DNA"/>
</dbReference>
<reference evidence="6" key="1">
    <citation type="submission" date="2023-07" db="EMBL/GenBank/DDBJ databases">
        <title>Chromosome-level genome assembly of Artemia franciscana.</title>
        <authorList>
            <person name="Jo E."/>
        </authorList>
    </citation>
    <scope>NUCLEOTIDE SEQUENCE</scope>
    <source>
        <tissue evidence="6">Whole body</tissue>
    </source>
</reference>
<dbReference type="GO" id="GO:0005576">
    <property type="term" value="C:extracellular region"/>
    <property type="evidence" value="ECO:0007669"/>
    <property type="project" value="UniProtKB-SubCell"/>
</dbReference>
<evidence type="ECO:0000259" key="5">
    <source>
        <dbReference type="SMART" id="SM00039"/>
    </source>
</evidence>
<proteinExistence type="predicted"/>
<keyword evidence="3" id="KW-0372">Hormone</keyword>
<name>A0AA88ICF6_ARTSF</name>
<comment type="caution">
    <text evidence="6">The sequence shown here is derived from an EMBL/GenBank/DDBJ whole genome shotgun (WGS) entry which is preliminary data.</text>
</comment>
<feature type="signal peptide" evidence="4">
    <location>
        <begin position="1"/>
        <end position="21"/>
    </location>
</feature>
<accession>A0AA88ICF6</accession>
<organism evidence="6 7">
    <name type="scientific">Artemia franciscana</name>
    <name type="common">Brine shrimp</name>
    <name type="synonym">Artemia sanfranciscana</name>
    <dbReference type="NCBI Taxonomy" id="6661"/>
    <lineage>
        <taxon>Eukaryota</taxon>
        <taxon>Metazoa</taxon>
        <taxon>Ecdysozoa</taxon>
        <taxon>Arthropoda</taxon>
        <taxon>Crustacea</taxon>
        <taxon>Branchiopoda</taxon>
        <taxon>Anostraca</taxon>
        <taxon>Artemiidae</taxon>
        <taxon>Artemia</taxon>
    </lineage>
</organism>
<sequence>MRLSSTTGFVFVTICWLLVESQPIGKNRGRNETRAIRTKVQSLLAEDNYRRLERERRDIEGNTIMGNLAAYSAERLPGRDRPHRPMLSILNPLDVLRQRLLIEMNRRRLQMQAKENRKLLDNIGRRRKRETGEVLWGV</sequence>
<dbReference type="GO" id="GO:0005179">
    <property type="term" value="F:hormone activity"/>
    <property type="evidence" value="ECO:0007669"/>
    <property type="project" value="UniProtKB-KW"/>
</dbReference>
<keyword evidence="7" id="KW-1185">Reference proteome</keyword>
<dbReference type="Proteomes" id="UP001187531">
    <property type="component" value="Unassembled WGS sequence"/>
</dbReference>
<dbReference type="PROSITE" id="PS00511">
    <property type="entry name" value="CRF"/>
    <property type="match status" value="1"/>
</dbReference>
<feature type="domain" description="Corticotropin-releasing factor" evidence="5">
    <location>
        <begin position="83"/>
        <end position="123"/>
    </location>
</feature>
<keyword evidence="4" id="KW-0732">Signal</keyword>
<keyword evidence="2" id="KW-0964">Secreted</keyword>
<dbReference type="AlphaFoldDB" id="A0AA88ICF6"/>
<evidence type="ECO:0000256" key="3">
    <source>
        <dbReference type="ARBA" id="ARBA00022702"/>
    </source>
</evidence>
<dbReference type="InterPro" id="IPR000187">
    <property type="entry name" value="CRF"/>
</dbReference>
<dbReference type="EMBL" id="JAVRJZ010000002">
    <property type="protein sequence ID" value="KAK2725779.1"/>
    <property type="molecule type" value="Genomic_DNA"/>
</dbReference>
<evidence type="ECO:0000313" key="6">
    <source>
        <dbReference type="EMBL" id="KAK2725779.1"/>
    </source>
</evidence>
<comment type="subcellular location">
    <subcellularLocation>
        <location evidence="1">Secreted</location>
    </subcellularLocation>
</comment>
<dbReference type="InterPro" id="IPR018446">
    <property type="entry name" value="Corticotropin-releasing_fac_CS"/>
</dbReference>
<dbReference type="Pfam" id="PF00473">
    <property type="entry name" value="CRF"/>
    <property type="match status" value="1"/>
</dbReference>
<gene>
    <name evidence="6" type="ORF">QYM36_000311</name>
</gene>
<evidence type="ECO:0000256" key="4">
    <source>
        <dbReference type="SAM" id="SignalP"/>
    </source>
</evidence>
<evidence type="ECO:0000256" key="1">
    <source>
        <dbReference type="ARBA" id="ARBA00004613"/>
    </source>
</evidence>
<feature type="chain" id="PRO_5041851745" description="Corticotropin-releasing factor domain-containing protein" evidence="4">
    <location>
        <begin position="22"/>
        <end position="138"/>
    </location>
</feature>
<evidence type="ECO:0000256" key="2">
    <source>
        <dbReference type="ARBA" id="ARBA00022525"/>
    </source>
</evidence>
<dbReference type="SMART" id="SM00039">
    <property type="entry name" value="CRF"/>
    <property type="match status" value="1"/>
</dbReference>
<evidence type="ECO:0000313" key="7">
    <source>
        <dbReference type="Proteomes" id="UP001187531"/>
    </source>
</evidence>
<protein>
    <recommendedName>
        <fullName evidence="5">Corticotropin-releasing factor domain-containing protein</fullName>
    </recommendedName>
</protein>